<evidence type="ECO:0000313" key="3">
    <source>
        <dbReference type="Proteomes" id="UP001153069"/>
    </source>
</evidence>
<keyword evidence="3" id="KW-1185">Reference proteome</keyword>
<proteinExistence type="predicted"/>
<comment type="caution">
    <text evidence="2">The sequence shown here is derived from an EMBL/GenBank/DDBJ whole genome shotgun (WGS) entry which is preliminary data.</text>
</comment>
<feature type="compositionally biased region" description="Polar residues" evidence="1">
    <location>
        <begin position="73"/>
        <end position="84"/>
    </location>
</feature>
<organism evidence="2 3">
    <name type="scientific">Seminavis robusta</name>
    <dbReference type="NCBI Taxonomy" id="568900"/>
    <lineage>
        <taxon>Eukaryota</taxon>
        <taxon>Sar</taxon>
        <taxon>Stramenopiles</taxon>
        <taxon>Ochrophyta</taxon>
        <taxon>Bacillariophyta</taxon>
        <taxon>Bacillariophyceae</taxon>
        <taxon>Bacillariophycidae</taxon>
        <taxon>Naviculales</taxon>
        <taxon>Naviculaceae</taxon>
        <taxon>Seminavis</taxon>
    </lineage>
</organism>
<dbReference type="Proteomes" id="UP001153069">
    <property type="component" value="Unassembled WGS sequence"/>
</dbReference>
<evidence type="ECO:0000256" key="1">
    <source>
        <dbReference type="SAM" id="MobiDB-lite"/>
    </source>
</evidence>
<dbReference type="AlphaFoldDB" id="A0A9N8DK63"/>
<feature type="region of interest" description="Disordered" evidence="1">
    <location>
        <begin position="58"/>
        <end position="84"/>
    </location>
</feature>
<protein>
    <submittedName>
        <fullName evidence="2">Uncharacterized protein</fullName>
    </submittedName>
</protein>
<sequence length="227" mass="25100">MTPLNFEDTSSIDTFPLATFHTDSLQPDTTTTPDWQRLNTIINQRSTELATTRTLLSPKNSSSYQLPLDSRTTRASPNSNQLSLGSSVPNHLCAYSNRYRPLDDISMSSLDTLVSTTMMTDDHSLQDTFSISTISDFSFEEHNNPGFTHTTPPHDNAMGTTDIVTTPIHPEPTNLSLTDEVHRIVTGTSQKFVPPTLSLGMTNSDVVKQLSKHHGPVSMPTRPIRQT</sequence>
<dbReference type="EMBL" id="CAICTM010000187">
    <property type="protein sequence ID" value="CAB9504187.1"/>
    <property type="molecule type" value="Genomic_DNA"/>
</dbReference>
<evidence type="ECO:0000313" key="2">
    <source>
        <dbReference type="EMBL" id="CAB9504187.1"/>
    </source>
</evidence>
<accession>A0A9N8DK63</accession>
<name>A0A9N8DK63_9STRA</name>
<gene>
    <name evidence="2" type="ORF">SEMRO_188_G081350.1</name>
</gene>
<reference evidence="2" key="1">
    <citation type="submission" date="2020-06" db="EMBL/GenBank/DDBJ databases">
        <authorList>
            <consortium name="Plant Systems Biology data submission"/>
        </authorList>
    </citation>
    <scope>NUCLEOTIDE SEQUENCE</scope>
    <source>
        <strain evidence="2">D6</strain>
    </source>
</reference>